<dbReference type="SUPFAM" id="SSF53067">
    <property type="entry name" value="Actin-like ATPase domain"/>
    <property type="match status" value="1"/>
</dbReference>
<dbReference type="Gene3D" id="3.30.420.40">
    <property type="match status" value="2"/>
</dbReference>
<dbReference type="PANTHER" id="PTHR42749:SF1">
    <property type="entry name" value="CELL SHAPE-DETERMINING PROTEIN MREB"/>
    <property type="match status" value="1"/>
</dbReference>
<evidence type="ECO:0000313" key="2">
    <source>
        <dbReference type="Proteomes" id="UP001203852"/>
    </source>
</evidence>
<gene>
    <name evidence="1" type="ORF">EDD36DRAFT_496741</name>
</gene>
<dbReference type="Proteomes" id="UP001203852">
    <property type="component" value="Unassembled WGS sequence"/>
</dbReference>
<sequence length="609" mass="68753">MAKGQFDEMATHGDPALIIGVDFGMSGTGVAYCSAPWISPAVFQNWSTIASEVFNKTPSRLAYDRGTKHVRSWGLSVDIVDPSIEIKEYFKLNLDPEYGDFQELSHRDARRFYLDYMRCVHDHLAGFFEQRFAGWATMRVEWNFSVPTTWKHAGMIRDLLSMIRQAGFGTDGKQHTCEVTLTEAEAAAVSVAGQMLQREEVVLVCDAGGGTTDINIMKVRSETGQSLELEQLVPVEGREFGSALIDIGVQKHLAERLRFLEHVLPPEETAERMMLGRFERFKCSFGVVGTTPPKLFLPVTGLSAGSDFPHAGIKDSQIEVSRDLVKGLFEEQAEGIIELITEQLQALKRFRPGERVTYLIMSGGLSASQYIQERVKSHFEFGGGSLESNARGVKMLLAENMQLAVVRGLVGYRTQQIGQRSTPIVGRCAPVSYGVVVNQRYDQDRHLGQRVVRDNRDGKKWAVDQIEWLICKGDRVTDDGVRKPFRAKLRPAHYRRPWKAQFVRSNVSESLPKSMAEQDRVRDLCTVSVDLDRVEKIRRNKHWWNLGESYELAHLEVQLIPGHTDLDFRVFSGGRLVNSEDKNVRVDWSVGGHRQSYSSPNMLDQPWAE</sequence>
<protein>
    <submittedName>
        <fullName evidence="1">Uncharacterized protein</fullName>
    </submittedName>
</protein>
<proteinExistence type="predicted"/>
<dbReference type="InterPro" id="IPR043129">
    <property type="entry name" value="ATPase_NBD"/>
</dbReference>
<dbReference type="CDD" id="cd10170">
    <property type="entry name" value="ASKHA_NBD_HSP70"/>
    <property type="match status" value="1"/>
</dbReference>
<reference evidence="1" key="1">
    <citation type="journal article" date="2022" name="bioRxiv">
        <title>Deciphering the potential niche of two novel black yeast fungi from a biological soil crust based on their genomes, phenotypes, and melanin regulation.</title>
        <authorList>
            <consortium name="DOE Joint Genome Institute"/>
            <person name="Carr E.C."/>
            <person name="Barton Q."/>
            <person name="Grambo S."/>
            <person name="Sullivan M."/>
            <person name="Renfro C.M."/>
            <person name="Kuo A."/>
            <person name="Pangilinan J."/>
            <person name="Lipzen A."/>
            <person name="Keymanesh K."/>
            <person name="Savage E."/>
            <person name="Barry K."/>
            <person name="Grigoriev I.V."/>
            <person name="Riekhof W.R."/>
            <person name="Harris S.S."/>
        </authorList>
    </citation>
    <scope>NUCLEOTIDE SEQUENCE</scope>
    <source>
        <strain evidence="1">JF 03-4F</strain>
    </source>
</reference>
<accession>A0AAN6DS79</accession>
<evidence type="ECO:0000313" key="1">
    <source>
        <dbReference type="EMBL" id="KAI1611880.1"/>
    </source>
</evidence>
<dbReference type="Gene3D" id="3.90.640.10">
    <property type="entry name" value="Actin, Chain A, domain 4"/>
    <property type="match status" value="1"/>
</dbReference>
<dbReference type="PANTHER" id="PTHR42749">
    <property type="entry name" value="CELL SHAPE-DETERMINING PROTEIN MREB"/>
    <property type="match status" value="1"/>
</dbReference>
<organism evidence="1 2">
    <name type="scientific">Exophiala viscosa</name>
    <dbReference type="NCBI Taxonomy" id="2486360"/>
    <lineage>
        <taxon>Eukaryota</taxon>
        <taxon>Fungi</taxon>
        <taxon>Dikarya</taxon>
        <taxon>Ascomycota</taxon>
        <taxon>Pezizomycotina</taxon>
        <taxon>Eurotiomycetes</taxon>
        <taxon>Chaetothyriomycetidae</taxon>
        <taxon>Chaetothyriales</taxon>
        <taxon>Herpotrichiellaceae</taxon>
        <taxon>Exophiala</taxon>
    </lineage>
</organism>
<dbReference type="EMBL" id="MU404355">
    <property type="protein sequence ID" value="KAI1611880.1"/>
    <property type="molecule type" value="Genomic_DNA"/>
</dbReference>
<comment type="caution">
    <text evidence="1">The sequence shown here is derived from an EMBL/GenBank/DDBJ whole genome shotgun (WGS) entry which is preliminary data.</text>
</comment>
<keyword evidence="2" id="KW-1185">Reference proteome</keyword>
<dbReference type="AlphaFoldDB" id="A0AAN6DS79"/>
<name>A0AAN6DS79_9EURO</name>